<keyword evidence="2" id="KW-0472">Membrane</keyword>
<dbReference type="AlphaFoldDB" id="A0A9X2B508"/>
<evidence type="ECO:0000256" key="2">
    <source>
        <dbReference type="SAM" id="Phobius"/>
    </source>
</evidence>
<gene>
    <name evidence="4" type="ORF">MUG84_26505</name>
</gene>
<comment type="caution">
    <text evidence="4">The sequence shown here is derived from an EMBL/GenBank/DDBJ whole genome shotgun (WGS) entry which is preliminary data.</text>
</comment>
<evidence type="ECO:0000259" key="3">
    <source>
        <dbReference type="Pfam" id="PF10145"/>
    </source>
</evidence>
<dbReference type="InterPro" id="IPR010090">
    <property type="entry name" value="Phage_tape_meas"/>
</dbReference>
<dbReference type="RefSeq" id="WP_244731174.1">
    <property type="nucleotide sequence ID" value="NZ_JALIRP010000021.1"/>
</dbReference>
<dbReference type="Gene3D" id="1.20.120.20">
    <property type="entry name" value="Apolipoprotein"/>
    <property type="match status" value="1"/>
</dbReference>
<evidence type="ECO:0000256" key="1">
    <source>
        <dbReference type="ARBA" id="ARBA00022612"/>
    </source>
</evidence>
<organism evidence="4 5">
    <name type="scientific">Paenibacillus mangrovi</name>
    <dbReference type="NCBI Taxonomy" id="2931978"/>
    <lineage>
        <taxon>Bacteria</taxon>
        <taxon>Bacillati</taxon>
        <taxon>Bacillota</taxon>
        <taxon>Bacilli</taxon>
        <taxon>Bacillales</taxon>
        <taxon>Paenibacillaceae</taxon>
        <taxon>Paenibacillus</taxon>
    </lineage>
</organism>
<accession>A0A9X2B508</accession>
<feature type="transmembrane region" description="Helical" evidence="2">
    <location>
        <begin position="439"/>
        <end position="460"/>
    </location>
</feature>
<feature type="transmembrane region" description="Helical" evidence="2">
    <location>
        <begin position="398"/>
        <end position="418"/>
    </location>
</feature>
<dbReference type="EMBL" id="JALIRP010000021">
    <property type="protein sequence ID" value="MCJ8015224.1"/>
    <property type="molecule type" value="Genomic_DNA"/>
</dbReference>
<feature type="transmembrane region" description="Helical" evidence="2">
    <location>
        <begin position="36"/>
        <end position="61"/>
    </location>
</feature>
<protein>
    <submittedName>
        <fullName evidence="4">Phage tail tape measure protein</fullName>
    </submittedName>
</protein>
<keyword evidence="5" id="KW-1185">Reference proteome</keyword>
<proteinExistence type="predicted"/>
<evidence type="ECO:0000313" key="4">
    <source>
        <dbReference type="EMBL" id="MCJ8015224.1"/>
    </source>
</evidence>
<dbReference type="Pfam" id="PF10145">
    <property type="entry name" value="PhageMin_Tail"/>
    <property type="match status" value="1"/>
</dbReference>
<keyword evidence="2" id="KW-1133">Transmembrane helix</keyword>
<sequence>MAGGIIGNLMFAVGFKVGTSALSRAQKQMDSLQNKVVAFGAAAGIALGGFAMAATGAAASFEKSMSHVQMATGATNEQMEATKAIATDLYSQNFGENWSDLSQAITTTAQITGQQGDALKQTTQDALLLRDAFGFEVVESVKTSDTMMKQFGITSDQAMSLLAQGAQNGLDKSGDLMDTANEYANQFKSLGFNANEMFDTLAAGSQNGAFNLDKVGDAVKEFNIRSKDGSKTTIQAFEMLGLNADKMMNTFASGGPQAKQAFQQIMQMIGDIEDPVQRNAIGVALMGSQFEDLEAKTITAMGSVRSQFDMTKDSMGQLNQIKFNTPGEAAARIGRQLQTNLLIPIGEKLLPYLTKFSQWLEKSGPQLQQVGGALVDGLAKGISTVSDSFKFLADNIDVIVPALGGFAVVIGIKLIPVIKAMTQAQWAAARASWAVIAPWLPIIGIALLVAAAIAGVILVFKNWGAVSTWLVNVWNSFKTWVVNIFNSIVEFFRTWGATILSVLIAPVIWVVSMITNCWGQVRSITVSVFSGIWNSMKAIWTGIVNSVSTSVTSIWTKITTIWNQITGFLKGINLFDIGKNIIEGLVNGIGSMANAVVDKVKEIGNSITDKVKSILGIHSPSRVMMELGFYTGEGLARGIDGTQDRVSAASSGLADEIVAAPSTSPAKALPPARVAAGQTTGEMDIKVNIDLRADASSATVAADVSQEVRAVLQQVIDEAMRRMGLQAPEVVQ</sequence>
<dbReference type="Proteomes" id="UP001139347">
    <property type="component" value="Unassembled WGS sequence"/>
</dbReference>
<reference evidence="4" key="1">
    <citation type="submission" date="2022-04" db="EMBL/GenBank/DDBJ databases">
        <title>Paenibacillus mangrovi sp. nov., a novel endophytic bacterium isolated from bark of Kandelia candel.</title>
        <authorList>
            <person name="Tuo L."/>
        </authorList>
    </citation>
    <scope>NUCLEOTIDE SEQUENCE</scope>
    <source>
        <strain evidence="4">KQZ6P-2</strain>
    </source>
</reference>
<keyword evidence="1" id="KW-1188">Viral release from host cell</keyword>
<feature type="domain" description="Phage tail tape measure protein" evidence="3">
    <location>
        <begin position="92"/>
        <end position="287"/>
    </location>
</feature>
<feature type="transmembrane region" description="Helical" evidence="2">
    <location>
        <begin position="495"/>
        <end position="514"/>
    </location>
</feature>
<dbReference type="PANTHER" id="PTHR37813:SF1">
    <property type="entry name" value="FELS-2 PROPHAGE PROTEIN"/>
    <property type="match status" value="1"/>
</dbReference>
<keyword evidence="2" id="KW-0812">Transmembrane</keyword>
<name>A0A9X2B508_9BACL</name>
<dbReference type="PANTHER" id="PTHR37813">
    <property type="entry name" value="FELS-2 PROPHAGE PROTEIN"/>
    <property type="match status" value="1"/>
</dbReference>
<evidence type="ECO:0000313" key="5">
    <source>
        <dbReference type="Proteomes" id="UP001139347"/>
    </source>
</evidence>